<comment type="similarity">
    <text evidence="1">Belongs to the calycin superfamily. Lipocalin family.</text>
</comment>
<name>A0A1B0CL22_LUTLO</name>
<dbReference type="Pfam" id="PF00061">
    <property type="entry name" value="Lipocalin"/>
    <property type="match status" value="1"/>
</dbReference>
<dbReference type="Gene3D" id="2.40.128.20">
    <property type="match status" value="1"/>
</dbReference>
<proteinExistence type="inferred from homology"/>
<dbReference type="EMBL" id="GITU01000757">
    <property type="protein sequence ID" value="MBC1169460.1"/>
    <property type="molecule type" value="Transcribed_RNA"/>
</dbReference>
<dbReference type="GO" id="GO:0006629">
    <property type="term" value="P:lipid metabolic process"/>
    <property type="evidence" value="ECO:0007669"/>
    <property type="project" value="TreeGrafter"/>
</dbReference>
<evidence type="ECO:0000313" key="5">
    <source>
        <dbReference type="Proteomes" id="UP000092461"/>
    </source>
</evidence>
<accession>A0A1B0CL22</accession>
<protein>
    <submittedName>
        <fullName evidence="3">Putative apolipoprotein d/lipocalin lipocalin lipocalin</fullName>
    </submittedName>
</protein>
<dbReference type="VEuPathDB" id="VectorBase:LLOJ005309"/>
<feature type="domain" description="Lipocalin/cytosolic fatty-acid binding" evidence="2">
    <location>
        <begin position="18"/>
        <end position="153"/>
    </location>
</feature>
<organism evidence="4 5">
    <name type="scientific">Lutzomyia longipalpis</name>
    <name type="common">Sand fly</name>
    <dbReference type="NCBI Taxonomy" id="7200"/>
    <lineage>
        <taxon>Eukaryota</taxon>
        <taxon>Metazoa</taxon>
        <taxon>Ecdysozoa</taxon>
        <taxon>Arthropoda</taxon>
        <taxon>Hexapoda</taxon>
        <taxon>Insecta</taxon>
        <taxon>Pterygota</taxon>
        <taxon>Neoptera</taxon>
        <taxon>Endopterygota</taxon>
        <taxon>Diptera</taxon>
        <taxon>Nematocera</taxon>
        <taxon>Psychodoidea</taxon>
        <taxon>Psychodidae</taxon>
        <taxon>Lutzomyia</taxon>
        <taxon>Lutzomyia</taxon>
    </lineage>
</organism>
<reference evidence="3" key="2">
    <citation type="journal article" date="2020" name="BMC">
        <title>Leishmania infection induces a limited differential gene expression in the sand fly midgut.</title>
        <authorList>
            <person name="Coutinho-Abreu I.V."/>
            <person name="Serafim T.D."/>
            <person name="Meneses C."/>
            <person name="Kamhawi S."/>
            <person name="Oliveira F."/>
            <person name="Valenzuela J.G."/>
        </authorList>
    </citation>
    <scope>NUCLEOTIDE SEQUENCE</scope>
    <source>
        <strain evidence="3">Jacobina</strain>
        <tissue evidence="3">Midgut</tissue>
    </source>
</reference>
<dbReference type="GO" id="GO:0000302">
    <property type="term" value="P:response to reactive oxygen species"/>
    <property type="evidence" value="ECO:0007669"/>
    <property type="project" value="TreeGrafter"/>
</dbReference>
<dbReference type="PROSITE" id="PS00213">
    <property type="entry name" value="LIPOCALIN"/>
    <property type="match status" value="1"/>
</dbReference>
<dbReference type="InterPro" id="IPR012674">
    <property type="entry name" value="Calycin"/>
</dbReference>
<evidence type="ECO:0000259" key="2">
    <source>
        <dbReference type="Pfam" id="PF00061"/>
    </source>
</evidence>
<dbReference type="VEuPathDB" id="VectorBase:LLONM1_004153"/>
<reference evidence="5" key="1">
    <citation type="submission" date="2012-05" db="EMBL/GenBank/DDBJ databases">
        <title>Whole Genome Assembly of Lutzomyia longipalpis.</title>
        <authorList>
            <person name="Richards S."/>
            <person name="Qu C."/>
            <person name="Dillon R."/>
            <person name="Worley K."/>
            <person name="Scherer S."/>
            <person name="Batterton M."/>
            <person name="Taylor A."/>
            <person name="Hawes A."/>
            <person name="Hernandez B."/>
            <person name="Kovar C."/>
            <person name="Mandapat C."/>
            <person name="Pham C."/>
            <person name="Qu C."/>
            <person name="Jing C."/>
            <person name="Bess C."/>
            <person name="Bandaranaike D."/>
            <person name="Ngo D."/>
            <person name="Ongeri F."/>
            <person name="Arias F."/>
            <person name="Lara F."/>
            <person name="Weissenberger G."/>
            <person name="Kamau G."/>
            <person name="Han H."/>
            <person name="Shen H."/>
            <person name="Dinh H."/>
            <person name="Khalil I."/>
            <person name="Jones J."/>
            <person name="Shafer J."/>
            <person name="Jayaseelan J."/>
            <person name="Quiroz J."/>
            <person name="Blankenburg K."/>
            <person name="Nguyen L."/>
            <person name="Jackson L."/>
            <person name="Francisco L."/>
            <person name="Tang L.-Y."/>
            <person name="Pu L.-L."/>
            <person name="Perales L."/>
            <person name="Lorensuhewa L."/>
            <person name="Munidasa M."/>
            <person name="Coyle M."/>
            <person name="Taylor M."/>
            <person name="Puazo M."/>
            <person name="Firestine M."/>
            <person name="Scheel M."/>
            <person name="Javaid M."/>
            <person name="Wang M."/>
            <person name="Li M."/>
            <person name="Tabassum N."/>
            <person name="Saada N."/>
            <person name="Osuji N."/>
            <person name="Aqrawi P."/>
            <person name="Fu Q."/>
            <person name="Thornton R."/>
            <person name="Raj R."/>
            <person name="Goodspeed R."/>
            <person name="Mata R."/>
            <person name="Najjar R."/>
            <person name="Gubbala S."/>
            <person name="Lee S."/>
            <person name="Denson S."/>
            <person name="Patil S."/>
            <person name="Macmil S."/>
            <person name="Qi S."/>
            <person name="Matskevitch T."/>
            <person name="Palculict T."/>
            <person name="Mathew T."/>
            <person name="Vee V."/>
            <person name="Velamala V."/>
            <person name="Korchina V."/>
            <person name="Cai W."/>
            <person name="Liu W."/>
            <person name="Dai W."/>
            <person name="Zou X."/>
            <person name="Zhu Y."/>
            <person name="Zhang Y."/>
            <person name="Wu Y.-Q."/>
            <person name="Xin Y."/>
            <person name="Nazarath L."/>
            <person name="Kovar C."/>
            <person name="Han Y."/>
            <person name="Muzny D."/>
            <person name="Gibbs R."/>
        </authorList>
    </citation>
    <scope>NUCLEOTIDE SEQUENCE [LARGE SCALE GENOMIC DNA]</scope>
    <source>
        <strain evidence="5">Jacobina</strain>
    </source>
</reference>
<reference evidence="4" key="3">
    <citation type="submission" date="2020-05" db="UniProtKB">
        <authorList>
            <consortium name="EnsemblMetazoa"/>
        </authorList>
    </citation>
    <scope>IDENTIFICATION</scope>
    <source>
        <strain evidence="4">Jacobina</strain>
    </source>
</reference>
<dbReference type="InterPro" id="IPR000566">
    <property type="entry name" value="Lipocln_cytosolic_FA-bd_dom"/>
</dbReference>
<sequence length="205" mass="23442">MCPDVSPMKDFDMNQFLGTWYVIQKTITGYRCIQHQITPLENEREYKISQVSPIDLLDKLLLKNEHTYAGFLVANAACPARMKVHYAFSIGEEAYIVVTTDYETYAAVVECTVAGRTATILSRTQSLSEFRLDELRAMLEKFCIRINDLSTISHKDCPRDNIRGLNIQIDHDLLSPDKYQKESDAMWRNLNQAIQDALNNGAKVK</sequence>
<dbReference type="SUPFAM" id="SSF50814">
    <property type="entry name" value="Lipocalins"/>
    <property type="match status" value="1"/>
</dbReference>
<evidence type="ECO:0000313" key="3">
    <source>
        <dbReference type="EMBL" id="MBC1169460.1"/>
    </source>
</evidence>
<evidence type="ECO:0000256" key="1">
    <source>
        <dbReference type="RuleBase" id="RU003695"/>
    </source>
</evidence>
<dbReference type="Proteomes" id="UP000092461">
    <property type="component" value="Unassembled WGS sequence"/>
</dbReference>
<dbReference type="InterPro" id="IPR022272">
    <property type="entry name" value="Lipocalin_CS"/>
</dbReference>
<dbReference type="EnsemblMetazoa" id="LLOJ005309-RA">
    <property type="protein sequence ID" value="LLOJ005309-PA"/>
    <property type="gene ID" value="LLOJ005309"/>
</dbReference>
<dbReference type="PANTHER" id="PTHR10612">
    <property type="entry name" value="APOLIPOPROTEIN D"/>
    <property type="match status" value="1"/>
</dbReference>
<dbReference type="EMBL" id="AJWK01016849">
    <property type="status" value="NOT_ANNOTATED_CDS"/>
    <property type="molecule type" value="Genomic_DNA"/>
</dbReference>
<dbReference type="PANTHER" id="PTHR10612:SF49">
    <property type="entry name" value="APOLIPOPROTEIN D-LIKE PROTEIN"/>
    <property type="match status" value="1"/>
</dbReference>
<keyword evidence="5" id="KW-1185">Reference proteome</keyword>
<keyword evidence="3" id="KW-0449">Lipoprotein</keyword>
<dbReference type="AlphaFoldDB" id="A0A1B0CL22"/>
<dbReference type="GO" id="GO:0005737">
    <property type="term" value="C:cytoplasm"/>
    <property type="evidence" value="ECO:0007669"/>
    <property type="project" value="TreeGrafter"/>
</dbReference>
<evidence type="ECO:0000313" key="4">
    <source>
        <dbReference type="EnsemblMetazoa" id="LLOJ005309-PA"/>
    </source>
</evidence>